<dbReference type="AlphaFoldDB" id="A0A6P8HPI5"/>
<dbReference type="InterPro" id="IPR028265">
    <property type="entry name" value="TTDN1/SICKLE"/>
</dbReference>
<dbReference type="OrthoDB" id="5954234at2759"/>
<feature type="compositionally biased region" description="Basic and acidic residues" evidence="1">
    <location>
        <begin position="40"/>
        <end position="60"/>
    </location>
</feature>
<dbReference type="InParanoid" id="A0A6P8HPI5"/>
<dbReference type="RefSeq" id="XP_031554580.1">
    <property type="nucleotide sequence ID" value="XM_031698720.1"/>
</dbReference>
<keyword evidence="2" id="KW-1185">Reference proteome</keyword>
<evidence type="ECO:0000256" key="1">
    <source>
        <dbReference type="SAM" id="MobiDB-lite"/>
    </source>
</evidence>
<dbReference type="KEGG" id="aten:116291537"/>
<protein>
    <submittedName>
        <fullName evidence="3">Uncharacterized protein LOC116291537</fullName>
    </submittedName>
</protein>
<gene>
    <name evidence="3" type="primary">LOC116291537</name>
</gene>
<dbReference type="Proteomes" id="UP000515163">
    <property type="component" value="Unplaced"/>
</dbReference>
<evidence type="ECO:0000313" key="2">
    <source>
        <dbReference type="Proteomes" id="UP000515163"/>
    </source>
</evidence>
<accession>A0A6P8HPI5</accession>
<reference evidence="3" key="1">
    <citation type="submission" date="2025-08" db="UniProtKB">
        <authorList>
            <consortium name="RefSeq"/>
        </authorList>
    </citation>
    <scope>IDENTIFICATION</scope>
    <source>
        <tissue evidence="3">Tentacle</tissue>
    </source>
</reference>
<evidence type="ECO:0000313" key="3">
    <source>
        <dbReference type="RefSeq" id="XP_031554580.1"/>
    </source>
</evidence>
<sequence length="128" mass="15135">MSGFGPPRFPHRPRGPFPFDPRFPPLNPPPRSLSPGFRPRYQENEYFRHRGRSGPRERFPTPHRHDRPSFGNRGRGQGYYGSKSFKRSSDQGRAIEAYYKHSMVEDPWKELEENLRKQNQKQEKHDGS</sequence>
<dbReference type="Pfam" id="PF15502">
    <property type="entry name" value="MPLKIP"/>
    <property type="match status" value="1"/>
</dbReference>
<proteinExistence type="predicted"/>
<name>A0A6P8HPI5_ACTTE</name>
<dbReference type="GeneID" id="116291537"/>
<feature type="compositionally biased region" description="Pro residues" evidence="1">
    <location>
        <begin position="15"/>
        <end position="32"/>
    </location>
</feature>
<organism evidence="2 3">
    <name type="scientific">Actinia tenebrosa</name>
    <name type="common">Australian red waratah sea anemone</name>
    <dbReference type="NCBI Taxonomy" id="6105"/>
    <lineage>
        <taxon>Eukaryota</taxon>
        <taxon>Metazoa</taxon>
        <taxon>Cnidaria</taxon>
        <taxon>Anthozoa</taxon>
        <taxon>Hexacorallia</taxon>
        <taxon>Actiniaria</taxon>
        <taxon>Actiniidae</taxon>
        <taxon>Actinia</taxon>
    </lineage>
</organism>
<feature type="region of interest" description="Disordered" evidence="1">
    <location>
        <begin position="1"/>
        <end position="91"/>
    </location>
</feature>